<comment type="caution">
    <text evidence="1">The sequence shown here is derived from an EMBL/GenBank/DDBJ whole genome shotgun (WGS) entry which is preliminary data.</text>
</comment>
<dbReference type="EMBL" id="PCVO01000067">
    <property type="protein sequence ID" value="PIQ74838.1"/>
    <property type="molecule type" value="Genomic_DNA"/>
</dbReference>
<reference evidence="1 2" key="1">
    <citation type="submission" date="2017-09" db="EMBL/GenBank/DDBJ databases">
        <title>Depth-based differentiation of microbial function through sediment-hosted aquifers and enrichment of novel symbionts in the deep terrestrial subsurface.</title>
        <authorList>
            <person name="Probst A.J."/>
            <person name="Ladd B."/>
            <person name="Jarett J.K."/>
            <person name="Geller-Mcgrath D.E."/>
            <person name="Sieber C.M."/>
            <person name="Emerson J.B."/>
            <person name="Anantharaman K."/>
            <person name="Thomas B.C."/>
            <person name="Malmstrom R."/>
            <person name="Stieglmeier M."/>
            <person name="Klingl A."/>
            <person name="Woyke T."/>
            <person name="Ryan C.M."/>
            <person name="Banfield J.F."/>
        </authorList>
    </citation>
    <scope>NUCLEOTIDE SEQUENCE [LARGE SCALE GENOMIC DNA]</scope>
    <source>
        <strain evidence="1">CG11_big_fil_rev_8_21_14_0_20_40_15</strain>
    </source>
</reference>
<gene>
    <name evidence="1" type="ORF">COV84_04480</name>
</gene>
<name>A0A2H0KRR3_9BACT</name>
<dbReference type="Proteomes" id="UP000229317">
    <property type="component" value="Unassembled WGS sequence"/>
</dbReference>
<sequence>MTQINLHGHSVIHDEHDREGYDYLAHKIQGEEAKVIFDYAKEHGTAEFETHLNKNYSLVHNSDGTYTIVKR</sequence>
<organism evidence="1 2">
    <name type="scientific">Candidatus Portnoybacteria bacterium CG11_big_fil_rev_8_21_14_0_20_40_15</name>
    <dbReference type="NCBI Taxonomy" id="1974817"/>
    <lineage>
        <taxon>Bacteria</taxon>
        <taxon>Candidatus Portnoyibacteriota</taxon>
    </lineage>
</organism>
<evidence type="ECO:0000313" key="2">
    <source>
        <dbReference type="Proteomes" id="UP000229317"/>
    </source>
</evidence>
<protein>
    <submittedName>
        <fullName evidence="1">Uncharacterized protein</fullName>
    </submittedName>
</protein>
<dbReference type="AlphaFoldDB" id="A0A2H0KRR3"/>
<accession>A0A2H0KRR3</accession>
<evidence type="ECO:0000313" key="1">
    <source>
        <dbReference type="EMBL" id="PIQ74838.1"/>
    </source>
</evidence>
<proteinExistence type="predicted"/>